<dbReference type="AlphaFoldDB" id="A0A4R2C3B6"/>
<evidence type="ECO:0000313" key="2">
    <source>
        <dbReference type="Proteomes" id="UP000295351"/>
    </source>
</evidence>
<reference evidence="1 2" key="1">
    <citation type="submission" date="2019-03" db="EMBL/GenBank/DDBJ databases">
        <title>Genomic Encyclopedia of Type Strains, Phase IV (KMG-IV): sequencing the most valuable type-strain genomes for metagenomic binning, comparative biology and taxonomic classification.</title>
        <authorList>
            <person name="Goeker M."/>
        </authorList>
    </citation>
    <scope>NUCLEOTIDE SEQUENCE [LARGE SCALE GENOMIC DNA]</scope>
    <source>
        <strain evidence="1 2">DSM 18401</strain>
    </source>
</reference>
<protein>
    <submittedName>
        <fullName evidence="1">Uncharacterized protein</fullName>
    </submittedName>
</protein>
<gene>
    <name evidence="1" type="ORF">EV665_13226</name>
</gene>
<name>A0A4R2C3B6_SHIGR</name>
<accession>A0A4R2C3B6</accession>
<evidence type="ECO:0000313" key="1">
    <source>
        <dbReference type="EMBL" id="TCN34741.1"/>
    </source>
</evidence>
<keyword evidence="2" id="KW-1185">Reference proteome</keyword>
<dbReference type="EMBL" id="SLVX01000032">
    <property type="protein sequence ID" value="TCN34741.1"/>
    <property type="molecule type" value="Genomic_DNA"/>
</dbReference>
<organism evidence="1 2">
    <name type="scientific">Shinella granuli</name>
    <dbReference type="NCBI Taxonomy" id="323621"/>
    <lineage>
        <taxon>Bacteria</taxon>
        <taxon>Pseudomonadati</taxon>
        <taxon>Pseudomonadota</taxon>
        <taxon>Alphaproteobacteria</taxon>
        <taxon>Hyphomicrobiales</taxon>
        <taxon>Rhizobiaceae</taxon>
        <taxon>Shinella</taxon>
    </lineage>
</organism>
<dbReference type="Proteomes" id="UP000295351">
    <property type="component" value="Unassembled WGS sequence"/>
</dbReference>
<proteinExistence type="predicted"/>
<sequence>MCGKVRDFDEFAKMADFNIKNYMGLKSVITIHWRRKRTGGSLIVELTAEQCMELSAQLLDQAKILLLERPTTSQ</sequence>
<comment type="caution">
    <text evidence="1">The sequence shown here is derived from an EMBL/GenBank/DDBJ whole genome shotgun (WGS) entry which is preliminary data.</text>
</comment>